<reference evidence="2" key="1">
    <citation type="submission" date="2016-10" db="EMBL/GenBank/DDBJ databases">
        <authorList>
            <person name="Varghese N."/>
            <person name="Submissions S."/>
        </authorList>
    </citation>
    <scope>NUCLEOTIDE SEQUENCE [LARGE SCALE GENOMIC DNA]</scope>
    <source>
        <strain evidence="2">DSM 12111</strain>
    </source>
</reference>
<evidence type="ECO:0000313" key="2">
    <source>
        <dbReference type="Proteomes" id="UP000242849"/>
    </source>
</evidence>
<gene>
    <name evidence="1" type="ORF">SAMN05421553_2772</name>
</gene>
<organism evidence="1 2">
    <name type="scientific">Pseudomonas anguilliseptica</name>
    <dbReference type="NCBI Taxonomy" id="53406"/>
    <lineage>
        <taxon>Bacteria</taxon>
        <taxon>Pseudomonadati</taxon>
        <taxon>Pseudomonadota</taxon>
        <taxon>Gammaproteobacteria</taxon>
        <taxon>Pseudomonadales</taxon>
        <taxon>Pseudomonadaceae</taxon>
        <taxon>Pseudomonas</taxon>
    </lineage>
</organism>
<accession>A0A1H5B5W0</accession>
<keyword evidence="2" id="KW-1185">Reference proteome</keyword>
<name>A0A1H5B5W0_PSEAG</name>
<dbReference type="OrthoDB" id="8594895at2"/>
<sequence>MKSQQVILTTSLVAAVELTRRRFVGFDGNVCANGAKALAVVEADTAAGNVAPANVLGVILVEAGAAISAGAEVQSDASGKAITKAAGVSNGIAWDAATAAGDVIRIVRGI</sequence>
<proteinExistence type="predicted"/>
<dbReference type="Proteomes" id="UP000242849">
    <property type="component" value="Unassembled WGS sequence"/>
</dbReference>
<dbReference type="EMBL" id="FNSC01000001">
    <property type="protein sequence ID" value="SED50019.1"/>
    <property type="molecule type" value="Genomic_DNA"/>
</dbReference>
<dbReference type="STRING" id="53406.SAMN05421553_2772"/>
<dbReference type="AlphaFoldDB" id="A0A1H5B5W0"/>
<evidence type="ECO:0000313" key="1">
    <source>
        <dbReference type="EMBL" id="SED50019.1"/>
    </source>
</evidence>
<dbReference type="Pfam" id="PF09956">
    <property type="entry name" value="Phage_cement_2"/>
    <property type="match status" value="1"/>
</dbReference>
<dbReference type="InterPro" id="IPR011231">
    <property type="entry name" value="Phage_VT1-Sakai_H0018"/>
</dbReference>
<dbReference type="RefSeq" id="WP_090382150.1">
    <property type="nucleotide sequence ID" value="NZ_CP156749.1"/>
</dbReference>
<protein>
    <submittedName>
        <fullName evidence="1">Uncharacterized conserved protein</fullName>
    </submittedName>
</protein>